<comment type="caution">
    <text evidence="2">The sequence shown here is derived from an EMBL/GenBank/DDBJ whole genome shotgun (WGS) entry which is preliminary data.</text>
</comment>
<feature type="transmembrane region" description="Helical" evidence="1">
    <location>
        <begin position="12"/>
        <end position="33"/>
    </location>
</feature>
<dbReference type="Proteomes" id="UP000050864">
    <property type="component" value="Unassembled WGS sequence"/>
</dbReference>
<name>A0A0R0C2B0_9GAMM</name>
<sequence>MNVPGLESYNWVVWILGVLAFAVVIGVVIAAIVRASRRPPELHSAAERLQREAPQKPEVDAKLRELNLLKERGQLGEAEYEKRRAEVLAGH</sequence>
<evidence type="ECO:0000256" key="1">
    <source>
        <dbReference type="SAM" id="Phobius"/>
    </source>
</evidence>
<evidence type="ECO:0000313" key="2">
    <source>
        <dbReference type="EMBL" id="KRG63515.1"/>
    </source>
</evidence>
<evidence type="ECO:0000313" key="3">
    <source>
        <dbReference type="Proteomes" id="UP000050864"/>
    </source>
</evidence>
<keyword evidence="3" id="KW-1185">Reference proteome</keyword>
<gene>
    <name evidence="2" type="ORF">ABB26_11330</name>
</gene>
<reference evidence="2 3" key="1">
    <citation type="submission" date="2015-05" db="EMBL/GenBank/DDBJ databases">
        <title>Genome sequencing and analysis of members of genus Stenotrophomonas.</title>
        <authorList>
            <person name="Patil P.P."/>
            <person name="Midha S."/>
            <person name="Patil P.B."/>
        </authorList>
    </citation>
    <scope>NUCLEOTIDE SEQUENCE [LARGE SCALE GENOMIC DNA]</scope>
    <source>
        <strain evidence="2 3">DSM 18929</strain>
    </source>
</reference>
<keyword evidence="1" id="KW-0472">Membrane</keyword>
<dbReference type="EMBL" id="LDJI01000021">
    <property type="protein sequence ID" value="KRG63515.1"/>
    <property type="molecule type" value="Genomic_DNA"/>
</dbReference>
<dbReference type="AlphaFoldDB" id="A0A0R0C2B0"/>
<evidence type="ECO:0008006" key="4">
    <source>
        <dbReference type="Google" id="ProtNLM"/>
    </source>
</evidence>
<dbReference type="OrthoDB" id="6051127at2"/>
<keyword evidence="1" id="KW-1133">Transmembrane helix</keyword>
<dbReference type="PATRIC" id="fig|405444.3.peg.1353"/>
<organism evidence="2 3">
    <name type="scientific">Stenotrophomonas humi</name>
    <dbReference type="NCBI Taxonomy" id="405444"/>
    <lineage>
        <taxon>Bacteria</taxon>
        <taxon>Pseudomonadati</taxon>
        <taxon>Pseudomonadota</taxon>
        <taxon>Gammaproteobacteria</taxon>
        <taxon>Lysobacterales</taxon>
        <taxon>Lysobacteraceae</taxon>
        <taxon>Stenotrophomonas</taxon>
    </lineage>
</organism>
<keyword evidence="1" id="KW-0812">Transmembrane</keyword>
<dbReference type="STRING" id="405444.ABB26_11330"/>
<proteinExistence type="predicted"/>
<protein>
    <recommendedName>
        <fullName evidence="4">SHOCT domain-containing protein</fullName>
    </recommendedName>
</protein>
<accession>A0A0R0C2B0</accession>
<dbReference type="RefSeq" id="WP_057634169.1">
    <property type="nucleotide sequence ID" value="NZ_LDJI01000021.1"/>
</dbReference>